<dbReference type="AlphaFoldDB" id="A0A6M3JQL2"/>
<dbReference type="EMBL" id="MT141862">
    <property type="protein sequence ID" value="QJA71295.1"/>
    <property type="molecule type" value="Genomic_DNA"/>
</dbReference>
<name>A0A6M3JQL2_9ZZZZ</name>
<accession>A0A6M3JQL2</accession>
<reference evidence="1" key="1">
    <citation type="submission" date="2020-03" db="EMBL/GenBank/DDBJ databases">
        <title>The deep terrestrial virosphere.</title>
        <authorList>
            <person name="Holmfeldt K."/>
            <person name="Nilsson E."/>
            <person name="Simone D."/>
            <person name="Lopez-Fernandez M."/>
            <person name="Wu X."/>
            <person name="de Brujin I."/>
            <person name="Lundin D."/>
            <person name="Andersson A."/>
            <person name="Bertilsson S."/>
            <person name="Dopson M."/>
        </authorList>
    </citation>
    <scope>NUCLEOTIDE SEQUENCE</scope>
    <source>
        <strain evidence="1">MM415A03281</strain>
        <strain evidence="2">MM415B04004</strain>
    </source>
</reference>
<evidence type="ECO:0000313" key="2">
    <source>
        <dbReference type="EMBL" id="QJA94084.1"/>
    </source>
</evidence>
<sequence length="74" mass="8109">MKDKDKFNIIVEKLNKIISLLEDIAQANPITNYNPFIPNITIAPPSPPIVDKPTICTCHLKGKTSAIITCPVHG</sequence>
<protein>
    <submittedName>
        <fullName evidence="1">Uncharacterized protein</fullName>
    </submittedName>
</protein>
<evidence type="ECO:0000313" key="1">
    <source>
        <dbReference type="EMBL" id="QJA71295.1"/>
    </source>
</evidence>
<dbReference type="EMBL" id="MT143202">
    <property type="protein sequence ID" value="QJA94084.1"/>
    <property type="molecule type" value="Genomic_DNA"/>
</dbReference>
<gene>
    <name evidence="1" type="ORF">MM415A03281_0004</name>
    <name evidence="2" type="ORF">MM415B04004_0004</name>
</gene>
<organism evidence="1">
    <name type="scientific">viral metagenome</name>
    <dbReference type="NCBI Taxonomy" id="1070528"/>
    <lineage>
        <taxon>unclassified sequences</taxon>
        <taxon>metagenomes</taxon>
        <taxon>organismal metagenomes</taxon>
    </lineage>
</organism>
<proteinExistence type="predicted"/>